<reference evidence="2 3" key="1">
    <citation type="journal article" date="2012" name="BMC Genomics">
        <title>Comparative genomics of the white-rot fungi, Phanerochaete carnosa and P. chrysosporium, to elucidate the genetic basis of the distinct wood types they colonize.</title>
        <authorList>
            <person name="Suzuki H."/>
            <person name="MacDonald J."/>
            <person name="Syed K."/>
            <person name="Salamov A."/>
            <person name="Hori C."/>
            <person name="Aerts A."/>
            <person name="Henrissat B."/>
            <person name="Wiebenga A."/>
            <person name="vanKuyk P.A."/>
            <person name="Barry K."/>
            <person name="Lindquist E."/>
            <person name="LaButti K."/>
            <person name="Lapidus A."/>
            <person name="Lucas S."/>
            <person name="Coutinho P."/>
            <person name="Gong Y."/>
            <person name="Samejima M."/>
            <person name="Mahadevan R."/>
            <person name="Abou-Zaid M."/>
            <person name="de Vries R.P."/>
            <person name="Igarashi K."/>
            <person name="Yadav J.S."/>
            <person name="Grigoriev I.V."/>
            <person name="Master E.R."/>
        </authorList>
    </citation>
    <scope>NUCLEOTIDE SEQUENCE [LARGE SCALE GENOMIC DNA]</scope>
    <source>
        <strain evidence="2 3">HHB-10118-sp</strain>
    </source>
</reference>
<dbReference type="RefSeq" id="XP_007394966.1">
    <property type="nucleotide sequence ID" value="XM_007394904.1"/>
</dbReference>
<dbReference type="AlphaFoldDB" id="K5WDM9"/>
<gene>
    <name evidence="2" type="ORF">PHACADRAFT_64752</name>
</gene>
<dbReference type="InParanoid" id="K5WDM9"/>
<sequence>YKLEYFARNDWPASWITKAKGILCKHWEEYYKPDTSNVAASMSPPAPNKDLFAEIDNFSTSEPSDALEAYLSSPPLPKVGDPIMYWQSQLTGGDPLARMGLDFLSAPASFVDVERAFSQSGLTVSKQRHALSDESVRASTVFGS</sequence>
<dbReference type="Proteomes" id="UP000008370">
    <property type="component" value="Unassembled WGS sequence"/>
</dbReference>
<dbReference type="HOGENOM" id="CLU_009123_4_3_1"/>
<evidence type="ECO:0000259" key="1">
    <source>
        <dbReference type="Pfam" id="PF05699"/>
    </source>
</evidence>
<organism evidence="2 3">
    <name type="scientific">Phanerochaete carnosa (strain HHB-10118-sp)</name>
    <name type="common">White-rot fungus</name>
    <name type="synonym">Peniophora carnosa</name>
    <dbReference type="NCBI Taxonomy" id="650164"/>
    <lineage>
        <taxon>Eukaryota</taxon>
        <taxon>Fungi</taxon>
        <taxon>Dikarya</taxon>
        <taxon>Basidiomycota</taxon>
        <taxon>Agaricomycotina</taxon>
        <taxon>Agaricomycetes</taxon>
        <taxon>Polyporales</taxon>
        <taxon>Phanerochaetaceae</taxon>
        <taxon>Phanerochaete</taxon>
    </lineage>
</organism>
<dbReference type="GO" id="GO:0046983">
    <property type="term" value="F:protein dimerization activity"/>
    <property type="evidence" value="ECO:0007669"/>
    <property type="project" value="InterPro"/>
</dbReference>
<feature type="domain" description="HAT C-terminal dimerisation" evidence="1">
    <location>
        <begin position="67"/>
        <end position="138"/>
    </location>
</feature>
<evidence type="ECO:0000313" key="3">
    <source>
        <dbReference type="Proteomes" id="UP000008370"/>
    </source>
</evidence>
<keyword evidence="3" id="KW-1185">Reference proteome</keyword>
<accession>K5WDM9</accession>
<dbReference type="OrthoDB" id="3268424at2759"/>
<evidence type="ECO:0000313" key="2">
    <source>
        <dbReference type="EMBL" id="EKM57144.1"/>
    </source>
</evidence>
<feature type="non-terminal residue" evidence="2">
    <location>
        <position position="1"/>
    </location>
</feature>
<protein>
    <recommendedName>
        <fullName evidence="1">HAT C-terminal dimerisation domain-containing protein</fullName>
    </recommendedName>
</protein>
<dbReference type="InterPro" id="IPR008906">
    <property type="entry name" value="HATC_C_dom"/>
</dbReference>
<dbReference type="KEGG" id="pco:PHACADRAFT_64752"/>
<name>K5WDM9_PHACS</name>
<dbReference type="InterPro" id="IPR012337">
    <property type="entry name" value="RNaseH-like_sf"/>
</dbReference>
<feature type="non-terminal residue" evidence="2">
    <location>
        <position position="144"/>
    </location>
</feature>
<proteinExistence type="predicted"/>
<dbReference type="Pfam" id="PF05699">
    <property type="entry name" value="Dimer_Tnp_hAT"/>
    <property type="match status" value="1"/>
</dbReference>
<dbReference type="SUPFAM" id="SSF53098">
    <property type="entry name" value="Ribonuclease H-like"/>
    <property type="match status" value="1"/>
</dbReference>
<dbReference type="GeneID" id="18920212"/>
<dbReference type="EMBL" id="JH930471">
    <property type="protein sequence ID" value="EKM57144.1"/>
    <property type="molecule type" value="Genomic_DNA"/>
</dbReference>